<evidence type="ECO:0000256" key="2">
    <source>
        <dbReference type="ARBA" id="ARBA00022448"/>
    </source>
</evidence>
<evidence type="ECO:0000313" key="7">
    <source>
        <dbReference type="EMBL" id="SKA75692.1"/>
    </source>
</evidence>
<dbReference type="RefSeq" id="WP_078811298.1">
    <property type="nucleotide sequence ID" value="NZ_FUYE01000001.1"/>
</dbReference>
<dbReference type="PIRSF" id="PIRSF002741">
    <property type="entry name" value="MppA"/>
    <property type="match status" value="1"/>
</dbReference>
<sequence length="667" mass="72569">MKRTLIFGIPLVAIGVAFWAVWQVRQLQTPSEAVVMMLPDGIPALNPFLPTSEAERQLLDLLHEPLVRLDGQGRLSPGLASTWGWHQRVSCIYASSQALQAAQRRLAEVSEELRQLWGLEEVTTEGQILSLRFASPASARVDDALQALKEDPPQPLAFLRVEGSSRPLLEEFFQSSGRALRLWFDTNGACEVVTSRSLYQLREAAAAFFAEKKQETPKLTVFAEVAALVEPVLDFELNVNRATWADGSPVTAADVDATVQHVNRAGYPVAGREGFQHIQSIAAQGSRGVRVTYRRSYGAALASWVGLPILPQKWLAASQDVEGPPPGAGAWQIQSQSSRQLSLVPKTDAEAATGSSLQVMAASPALQARVALAAGALDIVWPGSDGAELYQESLLTFQPAPPHNRLLALCNVRSSRLSELPVREALFLGLNRHALLSEGADGVARLAEMLFPPGLWLSPAPEPAAYDLQAARQKLESAGWLPDVTGVAKKGGQALKFNLLVTTGNPQRERLGRLIAEQWAELGAQVTVQLVAPEDFVGDHLAPGKFDVALVGLDYELAWDQTAFWHSAQIESGLNFSRVADAQLDLLLEALAAEFDASQLPARAQAVQDRLMALRPALPLIGDLQQMGLRKSRFPQLEKPDPYRPMTLRGLLRDNGSSSLQMRPPDE</sequence>
<feature type="region of interest" description="Disordered" evidence="4">
    <location>
        <begin position="634"/>
        <end position="667"/>
    </location>
</feature>
<evidence type="ECO:0000313" key="8">
    <source>
        <dbReference type="Proteomes" id="UP000190774"/>
    </source>
</evidence>
<evidence type="ECO:0000259" key="6">
    <source>
        <dbReference type="Pfam" id="PF00496"/>
    </source>
</evidence>
<keyword evidence="2" id="KW-0813">Transport</keyword>
<comment type="similarity">
    <text evidence="1">Belongs to the bacterial solute-binding protein 5 family.</text>
</comment>
<dbReference type="GO" id="GO:0043190">
    <property type="term" value="C:ATP-binding cassette (ABC) transporter complex"/>
    <property type="evidence" value="ECO:0007669"/>
    <property type="project" value="InterPro"/>
</dbReference>
<dbReference type="InterPro" id="IPR000914">
    <property type="entry name" value="SBP_5_dom"/>
</dbReference>
<dbReference type="PANTHER" id="PTHR30290:SF9">
    <property type="entry name" value="OLIGOPEPTIDE-BINDING PROTEIN APPA"/>
    <property type="match status" value="1"/>
</dbReference>
<dbReference type="InterPro" id="IPR039424">
    <property type="entry name" value="SBP_5"/>
</dbReference>
<dbReference type="EMBL" id="FUYE01000001">
    <property type="protein sequence ID" value="SKA75692.1"/>
    <property type="molecule type" value="Genomic_DNA"/>
</dbReference>
<keyword evidence="3" id="KW-0732">Signal</keyword>
<dbReference type="Gene3D" id="3.40.190.10">
    <property type="entry name" value="Periplasmic binding protein-like II"/>
    <property type="match status" value="1"/>
</dbReference>
<name>A0A1T4WEE1_9BACT</name>
<keyword evidence="8" id="KW-1185">Reference proteome</keyword>
<proteinExistence type="inferred from homology"/>
<dbReference type="GO" id="GO:0030288">
    <property type="term" value="C:outer membrane-bounded periplasmic space"/>
    <property type="evidence" value="ECO:0007669"/>
    <property type="project" value="UniProtKB-ARBA"/>
</dbReference>
<evidence type="ECO:0000256" key="5">
    <source>
        <dbReference type="SAM" id="Phobius"/>
    </source>
</evidence>
<dbReference type="Pfam" id="PF00496">
    <property type="entry name" value="SBP_bac_5"/>
    <property type="match status" value="1"/>
</dbReference>
<evidence type="ECO:0000256" key="1">
    <source>
        <dbReference type="ARBA" id="ARBA00005695"/>
    </source>
</evidence>
<evidence type="ECO:0000256" key="4">
    <source>
        <dbReference type="SAM" id="MobiDB-lite"/>
    </source>
</evidence>
<accession>A0A1T4WEE1</accession>
<gene>
    <name evidence="7" type="ORF">SAMN02745166_00053</name>
</gene>
<dbReference type="Proteomes" id="UP000190774">
    <property type="component" value="Unassembled WGS sequence"/>
</dbReference>
<dbReference type="AlphaFoldDB" id="A0A1T4WEE1"/>
<organism evidence="7 8">
    <name type="scientific">Prosthecobacter debontii</name>
    <dbReference type="NCBI Taxonomy" id="48467"/>
    <lineage>
        <taxon>Bacteria</taxon>
        <taxon>Pseudomonadati</taxon>
        <taxon>Verrucomicrobiota</taxon>
        <taxon>Verrucomicrobiia</taxon>
        <taxon>Verrucomicrobiales</taxon>
        <taxon>Verrucomicrobiaceae</taxon>
        <taxon>Prosthecobacter</taxon>
    </lineage>
</organism>
<dbReference type="GO" id="GO:1904680">
    <property type="term" value="F:peptide transmembrane transporter activity"/>
    <property type="evidence" value="ECO:0007669"/>
    <property type="project" value="TreeGrafter"/>
</dbReference>
<keyword evidence="5" id="KW-1133">Transmembrane helix</keyword>
<dbReference type="GO" id="GO:0015833">
    <property type="term" value="P:peptide transport"/>
    <property type="evidence" value="ECO:0007669"/>
    <property type="project" value="TreeGrafter"/>
</dbReference>
<dbReference type="Gene3D" id="3.10.105.10">
    <property type="entry name" value="Dipeptide-binding Protein, Domain 3"/>
    <property type="match status" value="1"/>
</dbReference>
<dbReference type="InterPro" id="IPR030678">
    <property type="entry name" value="Peptide/Ni-bd"/>
</dbReference>
<dbReference type="OrthoDB" id="9796817at2"/>
<protein>
    <submittedName>
        <fullName evidence="7">ABC-type transport system, substrate-binding protein</fullName>
    </submittedName>
</protein>
<feature type="domain" description="Solute-binding protein family 5" evidence="6">
    <location>
        <begin position="242"/>
        <end position="566"/>
    </location>
</feature>
<feature type="transmembrane region" description="Helical" evidence="5">
    <location>
        <begin position="5"/>
        <end position="22"/>
    </location>
</feature>
<reference evidence="8" key="1">
    <citation type="submission" date="2017-02" db="EMBL/GenBank/DDBJ databases">
        <authorList>
            <person name="Varghese N."/>
            <person name="Submissions S."/>
        </authorList>
    </citation>
    <scope>NUCLEOTIDE SEQUENCE [LARGE SCALE GENOMIC DNA]</scope>
    <source>
        <strain evidence="8">ATCC 700200</strain>
    </source>
</reference>
<keyword evidence="5" id="KW-0472">Membrane</keyword>
<evidence type="ECO:0000256" key="3">
    <source>
        <dbReference type="ARBA" id="ARBA00022729"/>
    </source>
</evidence>
<dbReference type="SUPFAM" id="SSF53850">
    <property type="entry name" value="Periplasmic binding protein-like II"/>
    <property type="match status" value="2"/>
</dbReference>
<keyword evidence="5" id="KW-0812">Transmembrane</keyword>
<dbReference type="PANTHER" id="PTHR30290">
    <property type="entry name" value="PERIPLASMIC BINDING COMPONENT OF ABC TRANSPORTER"/>
    <property type="match status" value="1"/>
</dbReference>
<dbReference type="STRING" id="48467.SAMN02745166_00053"/>